<dbReference type="EMBL" id="SAYD01000018">
    <property type="protein sequence ID" value="TXJ39028.1"/>
    <property type="molecule type" value="Genomic_DNA"/>
</dbReference>
<evidence type="ECO:0000313" key="1">
    <source>
        <dbReference type="EMBL" id="TXJ39028.1"/>
    </source>
</evidence>
<sequence length="182" mass="20956">MKKIFCFLFIFIISSILYSQKVNVSIDEFTDKKIIYTTWETLSINVASGEWYYRFYSQGGLNVLEIRFMTSNMDVRMVEAGTSMNIKFDDDSKGNLYSVETQISSIGGGSVGMRGAQSLGIWLRYSNLENDLDIFENKLITLIRINYKNNKGNFYDDLKISGKNAKKFQASYKLLKDELNKD</sequence>
<organism evidence="1 2">
    <name type="scientific">Brachyspira aalborgi</name>
    <dbReference type="NCBI Taxonomy" id="29522"/>
    <lineage>
        <taxon>Bacteria</taxon>
        <taxon>Pseudomonadati</taxon>
        <taxon>Spirochaetota</taxon>
        <taxon>Spirochaetia</taxon>
        <taxon>Brachyspirales</taxon>
        <taxon>Brachyspiraceae</taxon>
        <taxon>Brachyspira</taxon>
    </lineage>
</organism>
<evidence type="ECO:0000313" key="2">
    <source>
        <dbReference type="Proteomes" id="UP000325002"/>
    </source>
</evidence>
<protein>
    <submittedName>
        <fullName evidence="1">Uncharacterized protein</fullName>
    </submittedName>
</protein>
<proteinExistence type="predicted"/>
<accession>A0A5C8ENQ9</accession>
<reference evidence="1 2" key="1">
    <citation type="journal article" date="1992" name="Lakartidningen">
        <title>[Penicillin V and not amoxicillin is the first choice preparation in acute otitis].</title>
        <authorList>
            <person name="Kamme C."/>
            <person name="Lundgren K."/>
            <person name="Prellner K."/>
        </authorList>
    </citation>
    <scope>NUCLEOTIDE SEQUENCE [LARGE SCALE GENOMIC DNA]</scope>
    <source>
        <strain evidence="1 2">PC3997IV</strain>
    </source>
</reference>
<name>A0A5C8ENQ9_9SPIR</name>
<comment type="caution">
    <text evidence="1">The sequence shown here is derived from an EMBL/GenBank/DDBJ whole genome shotgun (WGS) entry which is preliminary data.</text>
</comment>
<dbReference type="Proteomes" id="UP000325002">
    <property type="component" value="Unassembled WGS sequence"/>
</dbReference>
<dbReference type="AlphaFoldDB" id="A0A5C8ENQ9"/>
<gene>
    <name evidence="1" type="ORF">EPJ81_07880</name>
</gene>
<dbReference type="RefSeq" id="WP_147778509.1">
    <property type="nucleotide sequence ID" value="NZ_SAYD01000018.1"/>
</dbReference>